<dbReference type="InterPro" id="IPR043504">
    <property type="entry name" value="Peptidase_S1_PA_chymotrypsin"/>
</dbReference>
<dbReference type="InterPro" id="IPR033116">
    <property type="entry name" value="TRYPSIN_SER"/>
</dbReference>
<evidence type="ECO:0000256" key="2">
    <source>
        <dbReference type="ARBA" id="ARBA00022670"/>
    </source>
</evidence>
<evidence type="ECO:0000256" key="3">
    <source>
        <dbReference type="ARBA" id="ARBA00022801"/>
    </source>
</evidence>
<protein>
    <submittedName>
        <fullName evidence="12">Oviductin</fullName>
    </submittedName>
</protein>
<dbReference type="STRING" id="43151.W5JFU1"/>
<evidence type="ECO:0000256" key="8">
    <source>
        <dbReference type="RuleBase" id="RU363034"/>
    </source>
</evidence>
<dbReference type="eggNOG" id="KOG3627">
    <property type="taxonomic scope" value="Eukaryota"/>
</dbReference>
<reference evidence="12" key="3">
    <citation type="journal article" date="2013" name="Nucleic Acids Res.">
        <title>The genome of Anopheles darlingi, the main neotropical malaria vector.</title>
        <authorList>
            <person name="Marinotti O."/>
            <person name="Cerqueira G.C."/>
            <person name="de Almeida L.G."/>
            <person name="Ferro M.I."/>
            <person name="Loreto E.L."/>
            <person name="Zaha A."/>
            <person name="Teixeira S.M."/>
            <person name="Wespiser A.R."/>
            <person name="Almeida E Silva A."/>
            <person name="Schlindwein A.D."/>
            <person name="Pacheco A.C."/>
            <person name="Silva A.L."/>
            <person name="Graveley B.R."/>
            <person name="Walenz B.P."/>
            <person name="Lima Bde A."/>
            <person name="Ribeiro C.A."/>
            <person name="Nunes-Silva C.G."/>
            <person name="de Carvalho C.R."/>
            <person name="Soares C.M."/>
            <person name="de Menezes C.B."/>
            <person name="Matiolli C."/>
            <person name="Caffrey D."/>
            <person name="Araujo D.A."/>
            <person name="de Oliveira D.M."/>
            <person name="Golenbock D."/>
            <person name="Grisard E.C."/>
            <person name="Fantinatti-Garboggini F."/>
            <person name="de Carvalho F.M."/>
            <person name="Barcellos F.G."/>
            <person name="Prosdocimi F."/>
            <person name="May G."/>
            <person name="Azevedo Junior G.M."/>
            <person name="Guimaraes G.M."/>
            <person name="Goldman G.H."/>
            <person name="Padilha I.Q."/>
            <person name="Batista Jda S."/>
            <person name="Ferro J.A."/>
            <person name="Ribeiro J.M."/>
            <person name="Fietto J.L."/>
            <person name="Dabbas K.M."/>
            <person name="Cerdeira L."/>
            <person name="Agnez-Lima L.F."/>
            <person name="Brocchi M."/>
            <person name="de Carvalho M.O."/>
            <person name="Teixeira Mde M."/>
            <person name="Diniz Maia Mde M."/>
            <person name="Goldman M.H."/>
            <person name="Cruz Schneider M.P."/>
            <person name="Felipe M.S."/>
            <person name="Hungria M."/>
            <person name="Nicolas M.F."/>
            <person name="Pereira M."/>
            <person name="Montes M.A."/>
            <person name="Cantao M.E."/>
            <person name="Vincentz M."/>
            <person name="Rafael M.S."/>
            <person name="Silverman N."/>
            <person name="Stoco P.H."/>
            <person name="Souza R.C."/>
            <person name="Vicentini R."/>
            <person name="Gazzinelli R.T."/>
            <person name="Neves Rde O."/>
            <person name="Silva R."/>
            <person name="Astolfi-Filho S."/>
            <person name="Maciel T.E."/>
            <person name="Urmenyi T.P."/>
            <person name="Tadei W.P."/>
            <person name="Camargo E.P."/>
            <person name="de Vasconcelos A.T."/>
        </authorList>
    </citation>
    <scope>NUCLEOTIDE SEQUENCE</scope>
</reference>
<dbReference type="EMBL" id="ADMH02001350">
    <property type="protein sequence ID" value="ETN62921.1"/>
    <property type="molecule type" value="Genomic_DNA"/>
</dbReference>
<dbReference type="SUPFAM" id="SSF50494">
    <property type="entry name" value="Trypsin-like serine proteases"/>
    <property type="match status" value="1"/>
</dbReference>
<feature type="domain" description="Peptidase S1" evidence="11">
    <location>
        <begin position="114"/>
        <end position="340"/>
    </location>
</feature>
<dbReference type="GO" id="GO:0006508">
    <property type="term" value="P:proteolysis"/>
    <property type="evidence" value="ECO:0007669"/>
    <property type="project" value="UniProtKB-KW"/>
</dbReference>
<dbReference type="HOGENOM" id="CLU_588247_0_0_1"/>
<dbReference type="InterPro" id="IPR001254">
    <property type="entry name" value="Trypsin_dom"/>
</dbReference>
<dbReference type="PANTHER" id="PTHR24252">
    <property type="entry name" value="ACROSIN-RELATED"/>
    <property type="match status" value="1"/>
</dbReference>
<keyword evidence="4 8" id="KW-0720">Serine protease</keyword>
<dbReference type="Pfam" id="PF00089">
    <property type="entry name" value="Trypsin"/>
    <property type="match status" value="1"/>
</dbReference>
<dbReference type="SMART" id="SM00020">
    <property type="entry name" value="Tryp_SPc"/>
    <property type="match status" value="1"/>
</dbReference>
<keyword evidence="14" id="KW-1185">Reference proteome</keyword>
<dbReference type="PROSITE" id="PS00134">
    <property type="entry name" value="TRYPSIN_HIS"/>
    <property type="match status" value="1"/>
</dbReference>
<dbReference type="AlphaFoldDB" id="W5JFU1"/>
<evidence type="ECO:0000313" key="14">
    <source>
        <dbReference type="Proteomes" id="UP000000673"/>
    </source>
</evidence>
<comment type="similarity">
    <text evidence="7">Belongs to the peptidase S1 family. CLIP subfamily.</text>
</comment>
<dbReference type="InterPro" id="IPR009003">
    <property type="entry name" value="Peptidase_S1_PA"/>
</dbReference>
<dbReference type="EnsemblMetazoa" id="ADAC005380-RA">
    <property type="protein sequence ID" value="ADAC005380-PA"/>
    <property type="gene ID" value="ADAC005380"/>
</dbReference>
<dbReference type="VEuPathDB" id="VectorBase:ADAC005380"/>
<name>W5JFU1_ANODA</name>
<sequence>MQNVVMVLLASLLLSTVSQRVLAEKQQQEQITVDENRINYDIYVTPVMLPTAFAAPNRFRAKNPLLAWLSTVLYYRPSAGSASSDTMIGAFGKPPPTRECSSCTCGRGKTSSRIVGGDAADVKEFPWMAMLLYRGTFYCGGSLINDRYILTAAHCVLSFIPIQLQAKLYDVEQAEMVTRAVAWLQGHERFNLDTFNNDIALVKLQQPVEAGSSFIPACLPTAGRGYASQNGTVIGWGKLGNGSLAHGLQKVVVPIISNAQCRKTNYRSSRITDNMLCAGYADGGHDACQGDSGGPLHVGDSNIRELVGIVSWGEGCARPNYPGVYTRVSRYLSWIKANTRDACSCERTASAQWPNQTYTNVISTDWGNRRTTTHDDDDSGDDEHRMPKRGNVKSVKTSPLEMDKRRESAGGSKRFEDGATGTGQYPIVEDIVQLCVKSCCSWHKWRGSIPRFDPEQCADRFLRWY</sequence>
<keyword evidence="5" id="KW-0735">Signal-anchor</keyword>
<keyword evidence="3 8" id="KW-0378">Hydrolase</keyword>
<reference evidence="13" key="4">
    <citation type="submission" date="2015-06" db="UniProtKB">
        <authorList>
            <consortium name="EnsemblMetazoa"/>
        </authorList>
    </citation>
    <scope>IDENTIFICATION</scope>
</reference>
<dbReference type="PRINTS" id="PR00722">
    <property type="entry name" value="CHYMOTRYPSIN"/>
</dbReference>
<dbReference type="InterPro" id="IPR018114">
    <property type="entry name" value="TRYPSIN_HIS"/>
</dbReference>
<dbReference type="OMA" id="NCNDIST"/>
<feature type="region of interest" description="Disordered" evidence="9">
    <location>
        <begin position="364"/>
        <end position="420"/>
    </location>
</feature>
<evidence type="ECO:0000256" key="5">
    <source>
        <dbReference type="ARBA" id="ARBA00022968"/>
    </source>
</evidence>
<evidence type="ECO:0000256" key="6">
    <source>
        <dbReference type="ARBA" id="ARBA00023157"/>
    </source>
</evidence>
<dbReference type="PANTHER" id="PTHR24252:SF7">
    <property type="entry name" value="HYALIN"/>
    <property type="match status" value="1"/>
</dbReference>
<dbReference type="CDD" id="cd00190">
    <property type="entry name" value="Tryp_SPc"/>
    <property type="match status" value="1"/>
</dbReference>
<feature type="signal peptide" evidence="10">
    <location>
        <begin position="1"/>
        <end position="23"/>
    </location>
</feature>
<dbReference type="Gene3D" id="2.40.10.10">
    <property type="entry name" value="Trypsin-like serine proteases"/>
    <property type="match status" value="1"/>
</dbReference>
<keyword evidence="2 8" id="KW-0645">Protease</keyword>
<feature type="chain" id="PRO_5010155337" evidence="10">
    <location>
        <begin position="24"/>
        <end position="465"/>
    </location>
</feature>
<organism evidence="12">
    <name type="scientific">Anopheles darlingi</name>
    <name type="common">Mosquito</name>
    <dbReference type="NCBI Taxonomy" id="43151"/>
    <lineage>
        <taxon>Eukaryota</taxon>
        <taxon>Metazoa</taxon>
        <taxon>Ecdysozoa</taxon>
        <taxon>Arthropoda</taxon>
        <taxon>Hexapoda</taxon>
        <taxon>Insecta</taxon>
        <taxon>Pterygota</taxon>
        <taxon>Neoptera</taxon>
        <taxon>Endopterygota</taxon>
        <taxon>Diptera</taxon>
        <taxon>Nematocera</taxon>
        <taxon>Culicoidea</taxon>
        <taxon>Culicidae</taxon>
        <taxon>Anophelinae</taxon>
        <taxon>Anopheles</taxon>
    </lineage>
</organism>
<gene>
    <name evidence="12" type="ORF">AND_005380</name>
</gene>
<accession>W5JFU1</accession>
<evidence type="ECO:0000256" key="1">
    <source>
        <dbReference type="ARBA" id="ARBA00004606"/>
    </source>
</evidence>
<dbReference type="FunFam" id="2.40.10.10:FF:000006">
    <property type="entry name" value="Serine proteinase stubble"/>
    <property type="match status" value="1"/>
</dbReference>
<dbReference type="PROSITE" id="PS00135">
    <property type="entry name" value="TRYPSIN_SER"/>
    <property type="match status" value="1"/>
</dbReference>
<proteinExistence type="inferred from homology"/>
<comment type="subcellular location">
    <subcellularLocation>
        <location evidence="1">Membrane</location>
        <topology evidence="1">Single-pass type II membrane protein</topology>
    </subcellularLocation>
</comment>
<dbReference type="FunCoup" id="W5JFU1">
    <property type="interactions" value="30"/>
</dbReference>
<evidence type="ECO:0000256" key="4">
    <source>
        <dbReference type="ARBA" id="ARBA00022825"/>
    </source>
</evidence>
<dbReference type="GO" id="GO:0016020">
    <property type="term" value="C:membrane"/>
    <property type="evidence" value="ECO:0007669"/>
    <property type="project" value="UniProtKB-SubCell"/>
</dbReference>
<keyword evidence="6" id="KW-1015">Disulfide bond</keyword>
<reference evidence="12 14" key="1">
    <citation type="journal article" date="2010" name="BMC Genomics">
        <title>Combination of measures distinguishes pre-miRNAs from other stem-loops in the genome of the newly sequenced Anopheles darlingi.</title>
        <authorList>
            <person name="Mendes N.D."/>
            <person name="Freitas A.T."/>
            <person name="Vasconcelos A.T."/>
            <person name="Sagot M.F."/>
        </authorList>
    </citation>
    <scope>NUCLEOTIDE SEQUENCE</scope>
</reference>
<dbReference type="PROSITE" id="PS50240">
    <property type="entry name" value="TRYPSIN_DOM"/>
    <property type="match status" value="1"/>
</dbReference>
<evidence type="ECO:0000313" key="12">
    <source>
        <dbReference type="EMBL" id="ETN62921.1"/>
    </source>
</evidence>
<evidence type="ECO:0000256" key="9">
    <source>
        <dbReference type="SAM" id="MobiDB-lite"/>
    </source>
</evidence>
<keyword evidence="5" id="KW-0812">Transmembrane</keyword>
<evidence type="ECO:0000259" key="11">
    <source>
        <dbReference type="PROSITE" id="PS50240"/>
    </source>
</evidence>
<dbReference type="Proteomes" id="UP000000673">
    <property type="component" value="Unassembled WGS sequence"/>
</dbReference>
<keyword evidence="10" id="KW-0732">Signal</keyword>
<evidence type="ECO:0000313" key="13">
    <source>
        <dbReference type="EnsemblMetazoa" id="ADAC005380-PA"/>
    </source>
</evidence>
<dbReference type="InterPro" id="IPR001314">
    <property type="entry name" value="Peptidase_S1A"/>
</dbReference>
<evidence type="ECO:0000256" key="7">
    <source>
        <dbReference type="ARBA" id="ARBA00024195"/>
    </source>
</evidence>
<dbReference type="VEuPathDB" id="VectorBase:ADAR2_006788"/>
<evidence type="ECO:0000256" key="10">
    <source>
        <dbReference type="SAM" id="SignalP"/>
    </source>
</evidence>
<dbReference type="GO" id="GO:0004252">
    <property type="term" value="F:serine-type endopeptidase activity"/>
    <property type="evidence" value="ECO:0007669"/>
    <property type="project" value="InterPro"/>
</dbReference>
<reference evidence="12" key="2">
    <citation type="submission" date="2010-05" db="EMBL/GenBank/DDBJ databases">
        <authorList>
            <person name="Almeida L.G."/>
            <person name="Nicolas M.F."/>
            <person name="Souza R.C."/>
            <person name="Vasconcelos A.T.R."/>
        </authorList>
    </citation>
    <scope>NUCLEOTIDE SEQUENCE</scope>
</reference>
<feature type="compositionally biased region" description="Basic and acidic residues" evidence="9">
    <location>
        <begin position="401"/>
        <end position="417"/>
    </location>
</feature>